<evidence type="ECO:0008006" key="4">
    <source>
        <dbReference type="Google" id="ProtNLM"/>
    </source>
</evidence>
<sequence length="128" mass="13258">MTHRLFITLTAAALSLSACGSSGIGSGDSGLFSQGGLRGSSQDVQGIRFRSRVRADGDDDRFFTVSTAGAGRAIGSAQEAGRTEATRYCLTRFGGSQIAWTVGPDVPAEQVSLTERGALVLTGQCLAR</sequence>
<dbReference type="PROSITE" id="PS51257">
    <property type="entry name" value="PROKAR_LIPOPROTEIN"/>
    <property type="match status" value="1"/>
</dbReference>
<feature type="signal peptide" evidence="1">
    <location>
        <begin position="1"/>
        <end position="20"/>
    </location>
</feature>
<organism evidence="2 3">
    <name type="scientific">Jannaschia pagri</name>
    <dbReference type="NCBI Taxonomy" id="2829797"/>
    <lineage>
        <taxon>Bacteria</taxon>
        <taxon>Pseudomonadati</taxon>
        <taxon>Pseudomonadota</taxon>
        <taxon>Alphaproteobacteria</taxon>
        <taxon>Rhodobacterales</taxon>
        <taxon>Roseobacteraceae</taxon>
        <taxon>Jannaschia</taxon>
    </lineage>
</organism>
<feature type="chain" id="PRO_5045276904" description="Lipoprotein" evidence="1">
    <location>
        <begin position="21"/>
        <end position="128"/>
    </location>
</feature>
<evidence type="ECO:0000313" key="2">
    <source>
        <dbReference type="EMBL" id="GIT96752.1"/>
    </source>
</evidence>
<dbReference type="Proteomes" id="UP000786693">
    <property type="component" value="Unassembled WGS sequence"/>
</dbReference>
<dbReference type="RefSeq" id="WP_220750244.1">
    <property type="nucleotide sequence ID" value="NZ_BPFH01000007.1"/>
</dbReference>
<name>A0ABQ4NQU1_9RHOB</name>
<gene>
    <name evidence="2" type="ORF">JANAI62_33750</name>
</gene>
<protein>
    <recommendedName>
        <fullName evidence="4">Lipoprotein</fullName>
    </recommendedName>
</protein>
<evidence type="ECO:0000256" key="1">
    <source>
        <dbReference type="SAM" id="SignalP"/>
    </source>
</evidence>
<evidence type="ECO:0000313" key="3">
    <source>
        <dbReference type="Proteomes" id="UP000786693"/>
    </source>
</evidence>
<accession>A0ABQ4NQU1</accession>
<keyword evidence="3" id="KW-1185">Reference proteome</keyword>
<keyword evidence="1" id="KW-0732">Signal</keyword>
<proteinExistence type="predicted"/>
<comment type="caution">
    <text evidence="2">The sequence shown here is derived from an EMBL/GenBank/DDBJ whole genome shotgun (WGS) entry which is preliminary data.</text>
</comment>
<reference evidence="2 3" key="1">
    <citation type="submission" date="2021-05" db="EMBL/GenBank/DDBJ databases">
        <title>Bacteria Genome sequencing.</title>
        <authorList>
            <person name="Takabe Y."/>
            <person name="Nakajima Y."/>
            <person name="Suzuki S."/>
            <person name="Shiozaki T."/>
        </authorList>
    </citation>
    <scope>NUCLEOTIDE SEQUENCE [LARGE SCALE GENOMIC DNA]</scope>
    <source>
        <strain evidence="2 3">AI_62</strain>
    </source>
</reference>
<dbReference type="EMBL" id="BPFH01000007">
    <property type="protein sequence ID" value="GIT96752.1"/>
    <property type="molecule type" value="Genomic_DNA"/>
</dbReference>